<dbReference type="GO" id="GO:0003677">
    <property type="term" value="F:DNA binding"/>
    <property type="evidence" value="ECO:0007669"/>
    <property type="project" value="UniProtKB-KW"/>
</dbReference>
<evidence type="ECO:0000256" key="4">
    <source>
        <dbReference type="ARBA" id="ARBA00022801"/>
    </source>
</evidence>
<dbReference type="PROSITE" id="PS51194">
    <property type="entry name" value="HELICASE_CTER"/>
    <property type="match status" value="1"/>
</dbReference>
<evidence type="ECO:0000256" key="1">
    <source>
        <dbReference type="ARBA" id="ARBA00005446"/>
    </source>
</evidence>
<dbReference type="EMBL" id="BBLT01000001">
    <property type="protein sequence ID" value="GAL82904.1"/>
    <property type="molecule type" value="Genomic_DNA"/>
</dbReference>
<keyword evidence="2" id="KW-0479">Metal-binding</keyword>
<dbReference type="GO" id="GO:0006281">
    <property type="term" value="P:DNA repair"/>
    <property type="evidence" value="ECO:0007669"/>
    <property type="project" value="TreeGrafter"/>
</dbReference>
<dbReference type="GO" id="GO:0043138">
    <property type="term" value="F:3'-5' DNA helicase activity"/>
    <property type="evidence" value="ECO:0007669"/>
    <property type="project" value="UniProtKB-EC"/>
</dbReference>
<dbReference type="FunFam" id="3.40.50.300:FF:000296">
    <property type="entry name" value="ATP-dependent DNA helicase RecQ"/>
    <property type="match status" value="1"/>
</dbReference>
<name>A0A098L977_9BACT</name>
<dbReference type="OrthoDB" id="9763310at2"/>
<dbReference type="RefSeq" id="WP_052429847.1">
    <property type="nucleotide sequence ID" value="NZ_BBLT01000001.1"/>
</dbReference>
<comment type="catalytic activity">
    <reaction evidence="9">
        <text>Couples ATP hydrolysis with the unwinding of duplex DNA by translocating in the 3'-5' direction.</text>
        <dbReference type="EC" id="5.6.2.4"/>
    </reaction>
</comment>
<dbReference type="FunFam" id="3.40.50.300:FF:000156">
    <property type="entry name" value="ATP-dependent DNA helicase recQ"/>
    <property type="match status" value="1"/>
</dbReference>
<evidence type="ECO:0000256" key="5">
    <source>
        <dbReference type="ARBA" id="ARBA00022806"/>
    </source>
</evidence>
<evidence type="ECO:0000259" key="13">
    <source>
        <dbReference type="PROSITE" id="PS51192"/>
    </source>
</evidence>
<dbReference type="InterPro" id="IPR014001">
    <property type="entry name" value="Helicase_ATP-bd"/>
</dbReference>
<feature type="domain" description="Helicase C-terminal" evidence="14">
    <location>
        <begin position="215"/>
        <end position="361"/>
    </location>
</feature>
<dbReference type="Proteomes" id="UP000030185">
    <property type="component" value="Unassembled WGS sequence"/>
</dbReference>
<dbReference type="Pfam" id="PF00271">
    <property type="entry name" value="Helicase_C"/>
    <property type="match status" value="1"/>
</dbReference>
<dbReference type="SMART" id="SM00490">
    <property type="entry name" value="HELICc"/>
    <property type="match status" value="1"/>
</dbReference>
<dbReference type="SMART" id="SM00487">
    <property type="entry name" value="DEXDc"/>
    <property type="match status" value="1"/>
</dbReference>
<evidence type="ECO:0000256" key="9">
    <source>
        <dbReference type="ARBA" id="ARBA00034617"/>
    </source>
</evidence>
<evidence type="ECO:0000256" key="12">
    <source>
        <dbReference type="ARBA" id="ARBA00044550"/>
    </source>
</evidence>
<comment type="similarity">
    <text evidence="1">Belongs to the helicase family. RecQ subfamily.</text>
</comment>
<keyword evidence="5 15" id="KW-0347">Helicase</keyword>
<dbReference type="GO" id="GO:0006310">
    <property type="term" value="P:DNA recombination"/>
    <property type="evidence" value="ECO:0007669"/>
    <property type="project" value="InterPro"/>
</dbReference>
<dbReference type="GO" id="GO:0030894">
    <property type="term" value="C:replisome"/>
    <property type="evidence" value="ECO:0007669"/>
    <property type="project" value="TreeGrafter"/>
</dbReference>
<keyword evidence="16" id="KW-1185">Reference proteome</keyword>
<comment type="caution">
    <text evidence="15">The sequence shown here is derived from an EMBL/GenBank/DDBJ whole genome shotgun (WGS) entry which is preliminary data.</text>
</comment>
<dbReference type="InterPro" id="IPR001650">
    <property type="entry name" value="Helicase_C-like"/>
</dbReference>
<dbReference type="InterPro" id="IPR032284">
    <property type="entry name" value="RecQ_Zn-bd"/>
</dbReference>
<evidence type="ECO:0000256" key="11">
    <source>
        <dbReference type="ARBA" id="ARBA00044535"/>
    </source>
</evidence>
<dbReference type="GO" id="GO:0046872">
    <property type="term" value="F:metal ion binding"/>
    <property type="evidence" value="ECO:0007669"/>
    <property type="project" value="UniProtKB-KW"/>
</dbReference>
<dbReference type="EC" id="5.6.2.4" evidence="10"/>
<reference evidence="15 16" key="1">
    <citation type="submission" date="2014-09" db="EMBL/GenBank/DDBJ databases">
        <title>Sporocytophaga myxococcoides PG-01 genome sequencing.</title>
        <authorList>
            <person name="Liu L."/>
            <person name="Gao P.J."/>
            <person name="Chen G.J."/>
            <person name="Wang L.S."/>
        </authorList>
    </citation>
    <scope>NUCLEOTIDE SEQUENCE [LARGE SCALE GENOMIC DNA]</scope>
    <source>
        <strain evidence="15 16">PG-01</strain>
    </source>
</reference>
<dbReference type="GO" id="GO:0016787">
    <property type="term" value="F:hydrolase activity"/>
    <property type="evidence" value="ECO:0007669"/>
    <property type="project" value="UniProtKB-KW"/>
</dbReference>
<evidence type="ECO:0000256" key="10">
    <source>
        <dbReference type="ARBA" id="ARBA00034808"/>
    </source>
</evidence>
<evidence type="ECO:0000256" key="2">
    <source>
        <dbReference type="ARBA" id="ARBA00022723"/>
    </source>
</evidence>
<dbReference type="Gene3D" id="3.40.50.300">
    <property type="entry name" value="P-loop containing nucleotide triphosphate hydrolases"/>
    <property type="match status" value="2"/>
</dbReference>
<evidence type="ECO:0000259" key="14">
    <source>
        <dbReference type="PROSITE" id="PS51194"/>
    </source>
</evidence>
<dbReference type="InterPro" id="IPR011545">
    <property type="entry name" value="DEAD/DEAH_box_helicase_dom"/>
</dbReference>
<dbReference type="AlphaFoldDB" id="A0A098L977"/>
<dbReference type="PANTHER" id="PTHR13710">
    <property type="entry name" value="DNA HELICASE RECQ FAMILY MEMBER"/>
    <property type="match status" value="1"/>
</dbReference>
<evidence type="ECO:0000256" key="8">
    <source>
        <dbReference type="ARBA" id="ARBA00023235"/>
    </source>
</evidence>
<keyword evidence="6" id="KW-0067">ATP-binding</keyword>
<protein>
    <recommendedName>
        <fullName evidence="11">ATP-dependent DNA helicase RecQ</fullName>
        <ecNumber evidence="10">5.6.2.4</ecNumber>
    </recommendedName>
    <alternativeName>
        <fullName evidence="12">DNA 3'-5' helicase RecQ</fullName>
    </alternativeName>
</protein>
<dbReference type="eggNOG" id="COG0514">
    <property type="taxonomic scope" value="Bacteria"/>
</dbReference>
<dbReference type="CDD" id="cd17920">
    <property type="entry name" value="DEXHc_RecQ"/>
    <property type="match status" value="1"/>
</dbReference>
<keyword evidence="8" id="KW-0413">Isomerase</keyword>
<proteinExistence type="inferred from homology"/>
<dbReference type="Pfam" id="PF00270">
    <property type="entry name" value="DEAD"/>
    <property type="match status" value="1"/>
</dbReference>
<dbReference type="NCBIfam" id="TIGR00614">
    <property type="entry name" value="recQ_fam"/>
    <property type="match status" value="1"/>
</dbReference>
<dbReference type="CDD" id="cd18794">
    <property type="entry name" value="SF2_C_RecQ"/>
    <property type="match status" value="1"/>
</dbReference>
<keyword evidence="4" id="KW-0378">Hydrolase</keyword>
<keyword evidence="7" id="KW-0238">DNA-binding</keyword>
<organism evidence="15 16">
    <name type="scientific">Sporocytophaga myxococcoides</name>
    <dbReference type="NCBI Taxonomy" id="153721"/>
    <lineage>
        <taxon>Bacteria</taxon>
        <taxon>Pseudomonadati</taxon>
        <taxon>Bacteroidota</taxon>
        <taxon>Cytophagia</taxon>
        <taxon>Cytophagales</taxon>
        <taxon>Cytophagaceae</taxon>
        <taxon>Sporocytophaga</taxon>
    </lineage>
</organism>
<dbReference type="SUPFAM" id="SSF52540">
    <property type="entry name" value="P-loop containing nucleoside triphosphate hydrolases"/>
    <property type="match status" value="1"/>
</dbReference>
<dbReference type="GO" id="GO:0005737">
    <property type="term" value="C:cytoplasm"/>
    <property type="evidence" value="ECO:0007669"/>
    <property type="project" value="TreeGrafter"/>
</dbReference>
<dbReference type="PANTHER" id="PTHR13710:SF105">
    <property type="entry name" value="ATP-DEPENDENT DNA HELICASE Q1"/>
    <property type="match status" value="1"/>
</dbReference>
<dbReference type="InterPro" id="IPR027417">
    <property type="entry name" value="P-loop_NTPase"/>
</dbReference>
<evidence type="ECO:0000256" key="7">
    <source>
        <dbReference type="ARBA" id="ARBA00023125"/>
    </source>
</evidence>
<dbReference type="Pfam" id="PF16124">
    <property type="entry name" value="RecQ_Zn_bind"/>
    <property type="match status" value="1"/>
</dbReference>
<feature type="domain" description="Helicase ATP-binding" evidence="13">
    <location>
        <begin position="24"/>
        <end position="194"/>
    </location>
</feature>
<evidence type="ECO:0000256" key="6">
    <source>
        <dbReference type="ARBA" id="ARBA00022840"/>
    </source>
</evidence>
<dbReference type="InterPro" id="IPR004589">
    <property type="entry name" value="DNA_helicase_ATP-dep_RecQ"/>
</dbReference>
<gene>
    <name evidence="15" type="ORF">MYP_130</name>
</gene>
<evidence type="ECO:0000313" key="16">
    <source>
        <dbReference type="Proteomes" id="UP000030185"/>
    </source>
</evidence>
<accession>A0A098L977</accession>
<dbReference type="GO" id="GO:0005524">
    <property type="term" value="F:ATP binding"/>
    <property type="evidence" value="ECO:0007669"/>
    <property type="project" value="UniProtKB-KW"/>
</dbReference>
<evidence type="ECO:0000256" key="3">
    <source>
        <dbReference type="ARBA" id="ARBA00022741"/>
    </source>
</evidence>
<evidence type="ECO:0000313" key="15">
    <source>
        <dbReference type="EMBL" id="GAL82904.1"/>
    </source>
</evidence>
<dbReference type="STRING" id="153721.MYP_130"/>
<keyword evidence="3" id="KW-0547">Nucleotide-binding</keyword>
<dbReference type="PROSITE" id="PS51192">
    <property type="entry name" value="HELICASE_ATP_BIND_1"/>
    <property type="match status" value="1"/>
</dbReference>
<sequence>MDSLQVLQNVFGYSAFRFEQENAIRSILSGRDTFVLMPTGGGKSLCYQVPALVFEGLTIVVSPLLALMKDQVNTLRAKGVEAACLNSTIGISERLDTLEKIENQQLKILYLAPERFFGEENELMELLKSVKVSLIAVDEAHCISQWGHDFRPEFLQLGELRNKFPGVPVIALTATADELTRNDIIQQLQLKEPEILVAGFNRPNIKYHVRAKKDGYAKLVSYLRPRRQECGIIYVFSRKSAEELAAKLRLEGYNARPYHAGLDKWVRDQNQDAFIKGEVKIIVATIAFGMGIDKPDVRYVVHMDLPKNIEGYYQETGRAGRDGNPSEAILFYSSADVSKMKRYVEVENNSEQTALMYKKLGRMAEFCEINTCRRKYLLEYFGDTYDTENCGSCDVCMNANENPQTQLFSPYTAQ</sequence>
<dbReference type="GO" id="GO:0043590">
    <property type="term" value="C:bacterial nucleoid"/>
    <property type="evidence" value="ECO:0007669"/>
    <property type="project" value="TreeGrafter"/>
</dbReference>
<dbReference type="GO" id="GO:0009378">
    <property type="term" value="F:four-way junction helicase activity"/>
    <property type="evidence" value="ECO:0007669"/>
    <property type="project" value="TreeGrafter"/>
</dbReference>